<evidence type="ECO:0000313" key="2">
    <source>
        <dbReference type="Proteomes" id="UP001159364"/>
    </source>
</evidence>
<keyword evidence="2" id="KW-1185">Reference proteome</keyword>
<organism evidence="1 2">
    <name type="scientific">Erythroxylum novogranatense</name>
    <dbReference type="NCBI Taxonomy" id="1862640"/>
    <lineage>
        <taxon>Eukaryota</taxon>
        <taxon>Viridiplantae</taxon>
        <taxon>Streptophyta</taxon>
        <taxon>Embryophyta</taxon>
        <taxon>Tracheophyta</taxon>
        <taxon>Spermatophyta</taxon>
        <taxon>Magnoliopsida</taxon>
        <taxon>eudicotyledons</taxon>
        <taxon>Gunneridae</taxon>
        <taxon>Pentapetalae</taxon>
        <taxon>rosids</taxon>
        <taxon>fabids</taxon>
        <taxon>Malpighiales</taxon>
        <taxon>Erythroxylaceae</taxon>
        <taxon>Erythroxylum</taxon>
    </lineage>
</organism>
<sequence length="324" mass="35932">MSSGPVRRVSPRDIQVVQNLIERCLQLYMNQREVVQTLLTQAKIEPGFTQLVWQKLEEENRDFFNAYYLRLVVKQQISEFNKLLEQQVQLMRQINPTVVAPLPTSNGTRITPMHRNSACYGLERTGLLLKSENMHHQMSSGLPNTSINGGSTLNPNMLPTVEVSANSNRLGFPQNMLSTHSTSMGLMQGLNKQMLVSKAGSSGSSTFMFGADGSALEECPPNADALVAETFRSLESNSQALNNSLLDADDYSYGFLSQLSQNLNFSDLTNDFAQMSEILETYSRSPVIGQDYESFLGSLEIDRQGGGKRLDTISEGVSYKFGSD</sequence>
<dbReference type="Proteomes" id="UP001159364">
    <property type="component" value="Linkage Group LG07"/>
</dbReference>
<dbReference type="InterPro" id="IPR006476">
    <property type="entry name" value="CHP01589_pln"/>
</dbReference>
<accession>A0AAV8T1K6</accession>
<name>A0AAV8T1K6_9ROSI</name>
<dbReference type="Pfam" id="PF09713">
    <property type="entry name" value="A_thal_3526"/>
    <property type="match status" value="1"/>
</dbReference>
<proteinExistence type="predicted"/>
<dbReference type="AlphaFoldDB" id="A0AAV8T1K6"/>
<dbReference type="EMBL" id="JAIWQS010000007">
    <property type="protein sequence ID" value="KAJ8759989.1"/>
    <property type="molecule type" value="Genomic_DNA"/>
</dbReference>
<evidence type="ECO:0000313" key="1">
    <source>
        <dbReference type="EMBL" id="KAJ8759989.1"/>
    </source>
</evidence>
<dbReference type="PANTHER" id="PTHR31871">
    <property type="entry name" value="OS02G0137100 PROTEIN"/>
    <property type="match status" value="1"/>
</dbReference>
<comment type="caution">
    <text evidence="1">The sequence shown here is derived from an EMBL/GenBank/DDBJ whole genome shotgun (WGS) entry which is preliminary data.</text>
</comment>
<protein>
    <submittedName>
        <fullName evidence="1">Uncharacterized protein</fullName>
    </submittedName>
</protein>
<dbReference type="NCBIfam" id="TIGR01589">
    <property type="entry name" value="A_thal_3526"/>
    <property type="match status" value="1"/>
</dbReference>
<dbReference type="PANTHER" id="PTHR31871:SF1">
    <property type="entry name" value="HISTIDINE-TRNA LIGASE"/>
    <property type="match status" value="1"/>
</dbReference>
<gene>
    <name evidence="1" type="ORF">K2173_010845</name>
</gene>
<reference evidence="1 2" key="1">
    <citation type="submission" date="2021-09" db="EMBL/GenBank/DDBJ databases">
        <title>Genomic insights and catalytic innovation underlie evolution of tropane alkaloids biosynthesis.</title>
        <authorList>
            <person name="Wang Y.-J."/>
            <person name="Tian T."/>
            <person name="Huang J.-P."/>
            <person name="Huang S.-X."/>
        </authorList>
    </citation>
    <scope>NUCLEOTIDE SEQUENCE [LARGE SCALE GENOMIC DNA]</scope>
    <source>
        <strain evidence="1">KIB-2018</strain>
        <tissue evidence="1">Leaf</tissue>
    </source>
</reference>